<dbReference type="GO" id="GO:0015774">
    <property type="term" value="P:polysaccharide transport"/>
    <property type="evidence" value="ECO:0007669"/>
    <property type="project" value="InterPro"/>
</dbReference>
<dbReference type="Proteomes" id="UP000315017">
    <property type="component" value="Chromosome"/>
</dbReference>
<evidence type="ECO:0000313" key="1">
    <source>
        <dbReference type="EMBL" id="QDU30119.1"/>
    </source>
</evidence>
<gene>
    <name evidence="1" type="ORF">ETAA8_52380</name>
</gene>
<dbReference type="RefSeq" id="WP_145095059.1">
    <property type="nucleotide sequence ID" value="NZ_CP036274.1"/>
</dbReference>
<sequence length="327" mass="35824">MKTIVVEDRTCLLAKPVLQAIADTCISLGHRVVRWRGPLSGRVPHSRRLQRCHAAFVWNGVHPSYAPAMAELAAMQARVANVELGWNPQRGTCQIDTAGINATASWSSEPLLTVGKTPLAVRPQGDLLVPLQLDRDTQITQLSPSFANMRALVEFLCRNSRLPVRVRPHPKAPADPLLQQTTLRLGGSWDDSSNFAMAVQRCRAVALVNSSVGVEALGQQLPVLCFGQSIYRHEGAVYCLNNDPAATAQVTSELQHGHCTLTVERVAAAYHRVMSHQWTHAEIPQRLPAIVDQLLAGTVDFADQPYGLWSQLIHLLTPWTGSGRRAA</sequence>
<organism evidence="1 2">
    <name type="scientific">Anatilimnocola aggregata</name>
    <dbReference type="NCBI Taxonomy" id="2528021"/>
    <lineage>
        <taxon>Bacteria</taxon>
        <taxon>Pseudomonadati</taxon>
        <taxon>Planctomycetota</taxon>
        <taxon>Planctomycetia</taxon>
        <taxon>Pirellulales</taxon>
        <taxon>Pirellulaceae</taxon>
        <taxon>Anatilimnocola</taxon>
    </lineage>
</organism>
<dbReference type="OrthoDB" id="9794206at2"/>
<dbReference type="Pfam" id="PF05159">
    <property type="entry name" value="Capsule_synth"/>
    <property type="match status" value="1"/>
</dbReference>
<dbReference type="InterPro" id="IPR007833">
    <property type="entry name" value="Capsule_polysaccharide_synth"/>
</dbReference>
<dbReference type="KEGG" id="aagg:ETAA8_52380"/>
<reference evidence="1 2" key="1">
    <citation type="submission" date="2019-02" db="EMBL/GenBank/DDBJ databases">
        <title>Deep-cultivation of Planctomycetes and their phenomic and genomic characterization uncovers novel biology.</title>
        <authorList>
            <person name="Wiegand S."/>
            <person name="Jogler M."/>
            <person name="Boedeker C."/>
            <person name="Pinto D."/>
            <person name="Vollmers J."/>
            <person name="Rivas-Marin E."/>
            <person name="Kohn T."/>
            <person name="Peeters S.H."/>
            <person name="Heuer A."/>
            <person name="Rast P."/>
            <person name="Oberbeckmann S."/>
            <person name="Bunk B."/>
            <person name="Jeske O."/>
            <person name="Meyerdierks A."/>
            <person name="Storesund J.E."/>
            <person name="Kallscheuer N."/>
            <person name="Luecker S."/>
            <person name="Lage O.M."/>
            <person name="Pohl T."/>
            <person name="Merkel B.J."/>
            <person name="Hornburger P."/>
            <person name="Mueller R.-W."/>
            <person name="Bruemmer F."/>
            <person name="Labrenz M."/>
            <person name="Spormann A.M."/>
            <person name="Op den Camp H."/>
            <person name="Overmann J."/>
            <person name="Amann R."/>
            <person name="Jetten M.S.M."/>
            <person name="Mascher T."/>
            <person name="Medema M.H."/>
            <person name="Devos D.P."/>
            <person name="Kaster A.-K."/>
            <person name="Ovreas L."/>
            <person name="Rohde M."/>
            <person name="Galperin M.Y."/>
            <person name="Jogler C."/>
        </authorList>
    </citation>
    <scope>NUCLEOTIDE SEQUENCE [LARGE SCALE GENOMIC DNA]</scope>
    <source>
        <strain evidence="1 2">ETA_A8</strain>
    </source>
</reference>
<dbReference type="GO" id="GO:0000271">
    <property type="term" value="P:polysaccharide biosynthetic process"/>
    <property type="evidence" value="ECO:0007669"/>
    <property type="project" value="InterPro"/>
</dbReference>
<dbReference type="EMBL" id="CP036274">
    <property type="protein sequence ID" value="QDU30119.1"/>
    <property type="molecule type" value="Genomic_DNA"/>
</dbReference>
<protein>
    <submittedName>
        <fullName evidence="1">Capsule polysaccharide biosynthesis protein</fullName>
    </submittedName>
</protein>
<dbReference type="AlphaFoldDB" id="A0A517YIR7"/>
<accession>A0A517YIR7</accession>
<evidence type="ECO:0000313" key="2">
    <source>
        <dbReference type="Proteomes" id="UP000315017"/>
    </source>
</evidence>
<proteinExistence type="predicted"/>
<name>A0A517YIR7_9BACT</name>
<keyword evidence="2" id="KW-1185">Reference proteome</keyword>